<evidence type="ECO:0000313" key="2">
    <source>
        <dbReference type="Proteomes" id="UP001050975"/>
    </source>
</evidence>
<protein>
    <submittedName>
        <fullName evidence="1">Uncharacterized protein</fullName>
    </submittedName>
</protein>
<evidence type="ECO:0000313" key="1">
    <source>
        <dbReference type="EMBL" id="GET38656.1"/>
    </source>
</evidence>
<reference evidence="1" key="1">
    <citation type="submission" date="2019-10" db="EMBL/GenBank/DDBJ databases">
        <title>Draft genome sequece of Microseira wollei NIES-4236.</title>
        <authorList>
            <person name="Yamaguchi H."/>
            <person name="Suzuki S."/>
            <person name="Kawachi M."/>
        </authorList>
    </citation>
    <scope>NUCLEOTIDE SEQUENCE</scope>
    <source>
        <strain evidence="1">NIES-4236</strain>
    </source>
</reference>
<organism evidence="1 2">
    <name type="scientific">Microseira wollei NIES-4236</name>
    <dbReference type="NCBI Taxonomy" id="2530354"/>
    <lineage>
        <taxon>Bacteria</taxon>
        <taxon>Bacillati</taxon>
        <taxon>Cyanobacteriota</taxon>
        <taxon>Cyanophyceae</taxon>
        <taxon>Oscillatoriophycideae</taxon>
        <taxon>Aerosakkonematales</taxon>
        <taxon>Aerosakkonemataceae</taxon>
        <taxon>Microseira</taxon>
    </lineage>
</organism>
<sequence length="293" mass="33505">MAQQISKNFCFATLAVGQTYRNIALLLAKDIEKYSPKTPFLVLTDNPKSFRGQTNVIAVKHRQYFYCDNDKKFLIEKALSMFESCICIDADMRILAPIPEDLKWLPGITARSCASLVKHNQIMINKGEIPRPSKVRDFDYIKKMAQKLDLNIENEDITFIYENLFVVTKDSGKEVEFLKLCEMISRYFDVHGVYIGVGSAMGLAAAKVGLPVRHDVMPGVCYFDDRIEQVKISKGQADPQETLIYFKQLKALKNPKRSAVEKLATKLFSKLDQFYRAGKIKIDTLKNVQFYQD</sequence>
<dbReference type="Proteomes" id="UP001050975">
    <property type="component" value="Unassembled WGS sequence"/>
</dbReference>
<proteinExistence type="predicted"/>
<accession>A0AAV3XBA5</accession>
<keyword evidence="2" id="KW-1185">Reference proteome</keyword>
<dbReference type="EMBL" id="BLAY01000049">
    <property type="protein sequence ID" value="GET38656.1"/>
    <property type="molecule type" value="Genomic_DNA"/>
</dbReference>
<comment type="caution">
    <text evidence="1">The sequence shown here is derived from an EMBL/GenBank/DDBJ whole genome shotgun (WGS) entry which is preliminary data.</text>
</comment>
<gene>
    <name evidence="1" type="ORF">MiSe_34150</name>
</gene>
<name>A0AAV3XBA5_9CYAN</name>
<dbReference type="AlphaFoldDB" id="A0AAV3XBA5"/>